<dbReference type="SUPFAM" id="SSF49464">
    <property type="entry name" value="Carboxypeptidase regulatory domain-like"/>
    <property type="match status" value="1"/>
</dbReference>
<dbReference type="InterPro" id="IPR008969">
    <property type="entry name" value="CarboxyPept-like_regulatory"/>
</dbReference>
<dbReference type="KEGG" id="aev:EI546_00845"/>
<evidence type="ECO:0008006" key="3">
    <source>
        <dbReference type="Google" id="ProtNLM"/>
    </source>
</evidence>
<sequence length="267" mass="30224">MKQIFPTISFQQISPSLGILIVVFTIFFSSNTYCQRIHLEGKITAEADVDVEGINILNLSSNKGTVTDSIGGFWIAVALNDTLSVSAVHIQSTKLLITAEQILAKRISINLSEKMNELPAVTLRRSLTGYIGSDANIIRTEQPITATSVGLPNADLKQLSKTQRAFYTATSTPVDALINLVSGRTRMLKKRLEFEKTYQLTLSLLNKFPETFFTDALKIDKYKVYSFIFYCEEDPDYEKIMKSDTMQIVKFLERKSEEYRMLLEKMD</sequence>
<protein>
    <recommendedName>
        <fullName evidence="3">Carboxypeptidase-like regulatory domain-containing protein</fullName>
    </recommendedName>
</protein>
<evidence type="ECO:0000313" key="1">
    <source>
        <dbReference type="EMBL" id="QAA80366.1"/>
    </source>
</evidence>
<accession>A0A410FZE0</accession>
<dbReference type="Proteomes" id="UP000285517">
    <property type="component" value="Chromosome"/>
</dbReference>
<evidence type="ECO:0000313" key="2">
    <source>
        <dbReference type="Proteomes" id="UP000285517"/>
    </source>
</evidence>
<reference evidence="1 2" key="1">
    <citation type="submission" date="2019-01" db="EMBL/GenBank/DDBJ databases">
        <title>Complete genome sequencing of Aequorivita sp. H23M31.</title>
        <authorList>
            <person name="Bae J.-W."/>
        </authorList>
    </citation>
    <scope>NUCLEOTIDE SEQUENCE [LARGE SCALE GENOMIC DNA]</scope>
    <source>
        <strain evidence="1 2">H23M31</strain>
    </source>
</reference>
<keyword evidence="2" id="KW-1185">Reference proteome</keyword>
<proteinExistence type="predicted"/>
<dbReference type="Pfam" id="PF13715">
    <property type="entry name" value="CarbopepD_reg_2"/>
    <property type="match status" value="1"/>
</dbReference>
<dbReference type="AlphaFoldDB" id="A0A410FZE0"/>
<gene>
    <name evidence="1" type="ORF">EI546_00845</name>
</gene>
<dbReference type="EMBL" id="CP034951">
    <property type="protein sequence ID" value="QAA80366.1"/>
    <property type="molecule type" value="Genomic_DNA"/>
</dbReference>
<organism evidence="1 2">
    <name type="scientific">Aequorivita ciconiae</name>
    <dbReference type="NCBI Taxonomy" id="2494375"/>
    <lineage>
        <taxon>Bacteria</taxon>
        <taxon>Pseudomonadati</taxon>
        <taxon>Bacteroidota</taxon>
        <taxon>Flavobacteriia</taxon>
        <taxon>Flavobacteriales</taxon>
        <taxon>Flavobacteriaceae</taxon>
        <taxon>Aequorivita</taxon>
    </lineage>
</organism>
<dbReference type="RefSeq" id="WP_128248767.1">
    <property type="nucleotide sequence ID" value="NZ_CP034951.1"/>
</dbReference>
<dbReference type="OrthoDB" id="1427655at2"/>
<name>A0A410FZE0_9FLAO</name>